<keyword evidence="2" id="KW-0472">Membrane</keyword>
<sequence>MPRKSDDRKRKLANGKQPPPQRGWLQRHWGAAAVTAVVLLFIGFWYWPQDVTASANTSQAKATNNSFLKTPDRLDGQAAVVPMLSEREQRLQELGKQLELADHSLCSYKNTTKYPNNSRSIKEHPDQVYPNQPVLENNAMRKQGGGSDATIQIQTSQSRVYLAAGESAAFSIHAVDSQGQAKPLFVTRAVARGITFQGSRETPQIVLPFADDGNNGDAAAGDGVSSGVLSPALTGFANFNGTIRTEVQYNVGDRSGVVLFDVIYSPETPAVWSGSIREAVENGSLNFYMKAQVTTPGRYVVTGRVDDAKGRPFALVNFNDLLPQGGSEVRLTVYGKLLRDEQPVLPLTLRDVDGYLLKENTDPDRALMPRIAGTAYVSKSYPLKVFSEAEWQSEERSRYLNEFGKDVERAKAALVAFNPEQAQRAFPQSECSKELAAKAAAQ</sequence>
<feature type="transmembrane region" description="Helical" evidence="2">
    <location>
        <begin position="29"/>
        <end position="47"/>
    </location>
</feature>
<keyword evidence="2" id="KW-1133">Transmembrane helix</keyword>
<evidence type="ECO:0000313" key="3">
    <source>
        <dbReference type="EMBL" id="GGC70539.1"/>
    </source>
</evidence>
<name>A0A916UFI7_9BURK</name>
<dbReference type="AlphaFoldDB" id="A0A916UFI7"/>
<comment type="caution">
    <text evidence="3">The sequence shown here is derived from an EMBL/GenBank/DDBJ whole genome shotgun (WGS) entry which is preliminary data.</text>
</comment>
<dbReference type="Proteomes" id="UP000637423">
    <property type="component" value="Unassembled WGS sequence"/>
</dbReference>
<organism evidence="3 4">
    <name type="scientific">Undibacterium terreum</name>
    <dbReference type="NCBI Taxonomy" id="1224302"/>
    <lineage>
        <taxon>Bacteria</taxon>
        <taxon>Pseudomonadati</taxon>
        <taxon>Pseudomonadota</taxon>
        <taxon>Betaproteobacteria</taxon>
        <taxon>Burkholderiales</taxon>
        <taxon>Oxalobacteraceae</taxon>
        <taxon>Undibacterium</taxon>
    </lineage>
</organism>
<keyword evidence="2" id="KW-0812">Transmembrane</keyword>
<evidence type="ECO:0000313" key="4">
    <source>
        <dbReference type="Proteomes" id="UP000637423"/>
    </source>
</evidence>
<dbReference type="RefSeq" id="WP_188565475.1">
    <property type="nucleotide sequence ID" value="NZ_BMED01000001.1"/>
</dbReference>
<accession>A0A916UFI7</accession>
<dbReference type="NCBIfam" id="NF041940">
    <property type="entry name" value="choice_anch_X"/>
    <property type="match status" value="1"/>
</dbReference>
<dbReference type="EMBL" id="BMED01000001">
    <property type="protein sequence ID" value="GGC70539.1"/>
    <property type="molecule type" value="Genomic_DNA"/>
</dbReference>
<evidence type="ECO:0000256" key="1">
    <source>
        <dbReference type="SAM" id="MobiDB-lite"/>
    </source>
</evidence>
<evidence type="ECO:0000256" key="2">
    <source>
        <dbReference type="SAM" id="Phobius"/>
    </source>
</evidence>
<keyword evidence="4" id="KW-1185">Reference proteome</keyword>
<reference evidence="3" key="1">
    <citation type="journal article" date="2014" name="Int. J. Syst. Evol. Microbiol.">
        <title>Complete genome sequence of Corynebacterium casei LMG S-19264T (=DSM 44701T), isolated from a smear-ripened cheese.</title>
        <authorList>
            <consortium name="US DOE Joint Genome Institute (JGI-PGF)"/>
            <person name="Walter F."/>
            <person name="Albersmeier A."/>
            <person name="Kalinowski J."/>
            <person name="Ruckert C."/>
        </authorList>
    </citation>
    <scope>NUCLEOTIDE SEQUENCE</scope>
    <source>
        <strain evidence="3">CGMCC 1.10998</strain>
    </source>
</reference>
<reference evidence="3" key="2">
    <citation type="submission" date="2020-09" db="EMBL/GenBank/DDBJ databases">
        <authorList>
            <person name="Sun Q."/>
            <person name="Zhou Y."/>
        </authorList>
    </citation>
    <scope>NUCLEOTIDE SEQUENCE</scope>
    <source>
        <strain evidence="3">CGMCC 1.10998</strain>
    </source>
</reference>
<proteinExistence type="predicted"/>
<protein>
    <submittedName>
        <fullName evidence="3">Uncharacterized protein</fullName>
    </submittedName>
</protein>
<gene>
    <name evidence="3" type="ORF">GCM10011396_17050</name>
</gene>
<feature type="region of interest" description="Disordered" evidence="1">
    <location>
        <begin position="1"/>
        <end position="23"/>
    </location>
</feature>